<dbReference type="Gene3D" id="3.40.50.720">
    <property type="entry name" value="NAD(P)-binding Rossmann-like Domain"/>
    <property type="match status" value="1"/>
</dbReference>
<reference evidence="4" key="1">
    <citation type="journal article" date="2019" name="Nat. Commun.">
        <title>The genome of broomcorn millet.</title>
        <authorList>
            <person name="Zou C."/>
            <person name="Miki D."/>
            <person name="Li D."/>
            <person name="Tang Q."/>
            <person name="Xiao L."/>
            <person name="Rajput S."/>
            <person name="Deng P."/>
            <person name="Jia W."/>
            <person name="Huang R."/>
            <person name="Zhang M."/>
            <person name="Sun Y."/>
            <person name="Hu J."/>
            <person name="Fu X."/>
            <person name="Schnable P.S."/>
            <person name="Li F."/>
            <person name="Zhang H."/>
            <person name="Feng B."/>
            <person name="Zhu X."/>
            <person name="Liu R."/>
            <person name="Schnable J.C."/>
            <person name="Zhu J.-K."/>
            <person name="Zhang H."/>
        </authorList>
    </citation>
    <scope>NUCLEOTIDE SEQUENCE [LARGE SCALE GENOMIC DNA]</scope>
</reference>
<dbReference type="InterPro" id="IPR000594">
    <property type="entry name" value="ThiF_NAD_FAD-bd"/>
</dbReference>
<dbReference type="GO" id="GO:0008641">
    <property type="term" value="F:ubiquitin-like modifier activating enzyme activity"/>
    <property type="evidence" value="ECO:0007669"/>
    <property type="project" value="InterPro"/>
</dbReference>
<evidence type="ECO:0000256" key="1">
    <source>
        <dbReference type="SAM" id="MobiDB-lite"/>
    </source>
</evidence>
<feature type="region of interest" description="Disordered" evidence="1">
    <location>
        <begin position="134"/>
        <end position="156"/>
    </location>
</feature>
<evidence type="ECO:0000259" key="2">
    <source>
        <dbReference type="Pfam" id="PF00899"/>
    </source>
</evidence>
<proteinExistence type="predicted"/>
<sequence length="156" mass="16810">MLNDCCVLLHKPLISGSTIGLEGQLTVYNHNGSPCYRCLHPNPAACQSGSENGILGVVPGVVGCLQALEVIKVATRIGEPLCGRMIHFDALSSRFKTVKKINQRSSTCTVCGDHPSLTKDDFMMFDYDSFAESLNSSKPAPSPNPLPSNARITCRE</sequence>
<feature type="domain" description="THIF-type NAD/FAD binding fold" evidence="2">
    <location>
        <begin position="2"/>
        <end position="109"/>
    </location>
</feature>
<evidence type="ECO:0000313" key="3">
    <source>
        <dbReference type="EMBL" id="RLM75725.1"/>
    </source>
</evidence>
<name>A0A3L6QAY9_PANMI</name>
<accession>A0A3L6QAY9</accession>
<dbReference type="STRING" id="4540.A0A3L6QAY9"/>
<organism evidence="3 4">
    <name type="scientific">Panicum miliaceum</name>
    <name type="common">Proso millet</name>
    <name type="synonym">Broomcorn millet</name>
    <dbReference type="NCBI Taxonomy" id="4540"/>
    <lineage>
        <taxon>Eukaryota</taxon>
        <taxon>Viridiplantae</taxon>
        <taxon>Streptophyta</taxon>
        <taxon>Embryophyta</taxon>
        <taxon>Tracheophyta</taxon>
        <taxon>Spermatophyta</taxon>
        <taxon>Magnoliopsida</taxon>
        <taxon>Liliopsida</taxon>
        <taxon>Poales</taxon>
        <taxon>Poaceae</taxon>
        <taxon>PACMAD clade</taxon>
        <taxon>Panicoideae</taxon>
        <taxon>Panicodae</taxon>
        <taxon>Paniceae</taxon>
        <taxon>Panicinae</taxon>
        <taxon>Panicum</taxon>
        <taxon>Panicum sect. Panicum</taxon>
    </lineage>
</organism>
<dbReference type="InterPro" id="IPR035985">
    <property type="entry name" value="Ubiquitin-activating_enz"/>
</dbReference>
<dbReference type="OrthoDB" id="10261062at2759"/>
<dbReference type="AlphaFoldDB" id="A0A3L6QAY9"/>
<dbReference type="Proteomes" id="UP000275267">
    <property type="component" value="Unassembled WGS sequence"/>
</dbReference>
<dbReference type="SUPFAM" id="SSF69572">
    <property type="entry name" value="Activating enzymes of the ubiquitin-like proteins"/>
    <property type="match status" value="1"/>
</dbReference>
<gene>
    <name evidence="3" type="ORF">C2845_PM15G16560</name>
</gene>
<dbReference type="EMBL" id="PQIB02000013">
    <property type="protein sequence ID" value="RLM75725.1"/>
    <property type="molecule type" value="Genomic_DNA"/>
</dbReference>
<comment type="caution">
    <text evidence="3">The sequence shown here is derived from an EMBL/GenBank/DDBJ whole genome shotgun (WGS) entry which is preliminary data.</text>
</comment>
<evidence type="ECO:0000313" key="4">
    <source>
        <dbReference type="Proteomes" id="UP000275267"/>
    </source>
</evidence>
<dbReference type="Pfam" id="PF00899">
    <property type="entry name" value="ThiF"/>
    <property type="match status" value="1"/>
</dbReference>
<protein>
    <recommendedName>
        <fullName evidence="2">THIF-type NAD/FAD binding fold domain-containing protein</fullName>
    </recommendedName>
</protein>
<keyword evidence="4" id="KW-1185">Reference proteome</keyword>